<evidence type="ECO:0000256" key="1">
    <source>
        <dbReference type="ARBA" id="ARBA00010982"/>
    </source>
</evidence>
<dbReference type="PROSITE" id="PS00737">
    <property type="entry name" value="THIOLASE_2"/>
    <property type="match status" value="1"/>
</dbReference>
<name>A0A4R3LT22_9BURK</name>
<proteinExistence type="inferred from homology"/>
<protein>
    <submittedName>
        <fullName evidence="8">Acetyl-CoA C-acetyltransferase</fullName>
    </submittedName>
</protein>
<dbReference type="NCBIfam" id="TIGR01930">
    <property type="entry name" value="AcCoA-C-Actrans"/>
    <property type="match status" value="1"/>
</dbReference>
<evidence type="ECO:0000256" key="5">
    <source>
        <dbReference type="RuleBase" id="RU003557"/>
    </source>
</evidence>
<dbReference type="EMBL" id="SMAJ01000014">
    <property type="protein sequence ID" value="TCT03713.1"/>
    <property type="molecule type" value="Genomic_DNA"/>
</dbReference>
<dbReference type="PROSITE" id="PS00099">
    <property type="entry name" value="THIOLASE_3"/>
    <property type="match status" value="1"/>
</dbReference>
<dbReference type="RefSeq" id="WP_132584212.1">
    <property type="nucleotide sequence ID" value="NZ_SMAJ01000014.1"/>
</dbReference>
<dbReference type="CDD" id="cd00751">
    <property type="entry name" value="thiolase"/>
    <property type="match status" value="1"/>
</dbReference>
<feature type="active site" description="Proton acceptor" evidence="4">
    <location>
        <position position="349"/>
    </location>
</feature>
<dbReference type="InterPro" id="IPR020616">
    <property type="entry name" value="Thiolase_N"/>
</dbReference>
<dbReference type="PANTHER" id="PTHR18919">
    <property type="entry name" value="ACETYL-COA C-ACYLTRANSFERASE"/>
    <property type="match status" value="1"/>
</dbReference>
<sequence length="392" mass="41472">MTTVAIVEALRTPFGRLGGKLKQYSAVELGSMAASAVLGRSGIAPEEVGETIFGSAMLAAATSVAARQINFKIGLPDATPSLTIDRACCSAMTAIGLGASKIRAGDAGIVLAGGVESCSQTPFLMRGTRFGKRLGDFLVEDPIQIRNPITHQSIAAVTGQQALKFGVNRQQQDEWAQRSHEKYFEAYDKGVYRDELAPITFEDQDVMDIDESPRRNTTLEKLSSLRTVYDGPTVTAGNAPGLNDGAAVVALMSVDEARGRNIDVMAQIVSYSQMSGALDSSVFLPGMAIMEALRKAGLKLEDLKRIEINEAFAAMPLVSTLRMADNDMPKAMRLRDITNVNGGSVAIGHPTGASGARVVMALIRELKRLGGGYGAAAICGGYGQADALILKV</sequence>
<dbReference type="Pfam" id="PF02803">
    <property type="entry name" value="Thiolase_C"/>
    <property type="match status" value="1"/>
</dbReference>
<dbReference type="OrthoDB" id="4565318at2"/>
<keyword evidence="9" id="KW-1185">Reference proteome</keyword>
<dbReference type="PIRSF" id="PIRSF000429">
    <property type="entry name" value="Ac-CoA_Ac_transf"/>
    <property type="match status" value="1"/>
</dbReference>
<evidence type="ECO:0000313" key="9">
    <source>
        <dbReference type="Proteomes" id="UP000295525"/>
    </source>
</evidence>
<dbReference type="GO" id="GO:0003988">
    <property type="term" value="F:acetyl-CoA C-acyltransferase activity"/>
    <property type="evidence" value="ECO:0007669"/>
    <property type="project" value="UniProtKB-ARBA"/>
</dbReference>
<dbReference type="InterPro" id="IPR002155">
    <property type="entry name" value="Thiolase"/>
</dbReference>
<dbReference type="InterPro" id="IPR020610">
    <property type="entry name" value="Thiolase_AS"/>
</dbReference>
<evidence type="ECO:0000313" key="8">
    <source>
        <dbReference type="EMBL" id="TCT03713.1"/>
    </source>
</evidence>
<feature type="domain" description="Thiolase C-terminal" evidence="7">
    <location>
        <begin position="264"/>
        <end position="391"/>
    </location>
</feature>
<comment type="similarity">
    <text evidence="1 5">Belongs to the thiolase-like superfamily. Thiolase family.</text>
</comment>
<evidence type="ECO:0000259" key="7">
    <source>
        <dbReference type="Pfam" id="PF02803"/>
    </source>
</evidence>
<dbReference type="AlphaFoldDB" id="A0A4R3LT22"/>
<keyword evidence="2 5" id="KW-0808">Transferase</keyword>
<gene>
    <name evidence="8" type="ORF">EDC26_11419</name>
</gene>
<dbReference type="Pfam" id="PF00108">
    <property type="entry name" value="Thiolase_N"/>
    <property type="match status" value="1"/>
</dbReference>
<dbReference type="InterPro" id="IPR020613">
    <property type="entry name" value="Thiolase_CS"/>
</dbReference>
<feature type="active site" description="Proton acceptor" evidence="4">
    <location>
        <position position="379"/>
    </location>
</feature>
<feature type="domain" description="Thiolase N-terminal" evidence="6">
    <location>
        <begin position="4"/>
        <end position="254"/>
    </location>
</feature>
<feature type="active site" description="Acyl-thioester intermediate" evidence="4">
    <location>
        <position position="88"/>
    </location>
</feature>
<dbReference type="InterPro" id="IPR020617">
    <property type="entry name" value="Thiolase_C"/>
</dbReference>
<keyword evidence="3 5" id="KW-0012">Acyltransferase</keyword>
<comment type="caution">
    <text evidence="8">The sequence shown here is derived from an EMBL/GenBank/DDBJ whole genome shotgun (WGS) entry which is preliminary data.</text>
</comment>
<evidence type="ECO:0000256" key="2">
    <source>
        <dbReference type="ARBA" id="ARBA00022679"/>
    </source>
</evidence>
<organism evidence="8 9">
    <name type="scientific">Paralcaligenes ureilyticus</name>
    <dbReference type="NCBI Taxonomy" id="627131"/>
    <lineage>
        <taxon>Bacteria</taxon>
        <taxon>Pseudomonadati</taxon>
        <taxon>Pseudomonadota</taxon>
        <taxon>Betaproteobacteria</taxon>
        <taxon>Burkholderiales</taxon>
        <taxon>Alcaligenaceae</taxon>
        <taxon>Paralcaligenes</taxon>
    </lineage>
</organism>
<evidence type="ECO:0000256" key="4">
    <source>
        <dbReference type="PIRSR" id="PIRSR000429-1"/>
    </source>
</evidence>
<evidence type="ECO:0000256" key="3">
    <source>
        <dbReference type="ARBA" id="ARBA00023315"/>
    </source>
</evidence>
<dbReference type="Proteomes" id="UP000295525">
    <property type="component" value="Unassembled WGS sequence"/>
</dbReference>
<reference evidence="8 9" key="1">
    <citation type="submission" date="2019-03" db="EMBL/GenBank/DDBJ databases">
        <title>Genomic Encyclopedia of Type Strains, Phase IV (KMG-IV): sequencing the most valuable type-strain genomes for metagenomic binning, comparative biology and taxonomic classification.</title>
        <authorList>
            <person name="Goeker M."/>
        </authorList>
    </citation>
    <scope>NUCLEOTIDE SEQUENCE [LARGE SCALE GENOMIC DNA]</scope>
    <source>
        <strain evidence="8 9">DSM 24591</strain>
    </source>
</reference>
<dbReference type="InterPro" id="IPR016039">
    <property type="entry name" value="Thiolase-like"/>
</dbReference>
<evidence type="ECO:0000259" key="6">
    <source>
        <dbReference type="Pfam" id="PF00108"/>
    </source>
</evidence>
<dbReference type="PANTHER" id="PTHR18919:SF107">
    <property type="entry name" value="ACETYL-COA ACETYLTRANSFERASE, CYTOSOLIC"/>
    <property type="match status" value="1"/>
</dbReference>
<dbReference type="SUPFAM" id="SSF53901">
    <property type="entry name" value="Thiolase-like"/>
    <property type="match status" value="2"/>
</dbReference>
<dbReference type="Gene3D" id="3.40.47.10">
    <property type="match status" value="2"/>
</dbReference>
<accession>A0A4R3LT22</accession>